<accession>A0A1I5Y215</accession>
<dbReference type="EMBL" id="FOXH01000016">
    <property type="protein sequence ID" value="SFQ38228.1"/>
    <property type="molecule type" value="Genomic_DNA"/>
</dbReference>
<feature type="region of interest" description="Disordered" evidence="1">
    <location>
        <begin position="221"/>
        <end position="274"/>
    </location>
</feature>
<evidence type="ECO:0000256" key="1">
    <source>
        <dbReference type="SAM" id="MobiDB-lite"/>
    </source>
</evidence>
<feature type="compositionally biased region" description="Basic and acidic residues" evidence="1">
    <location>
        <begin position="298"/>
        <end position="314"/>
    </location>
</feature>
<reference evidence="2 3" key="1">
    <citation type="submission" date="2016-10" db="EMBL/GenBank/DDBJ databases">
        <authorList>
            <person name="de Groot N.N."/>
        </authorList>
    </citation>
    <scope>NUCLEOTIDE SEQUENCE [LARGE SCALE GENOMIC DNA]</scope>
    <source>
        <strain evidence="3">E92,LMG 26720,CCM 7988</strain>
    </source>
</reference>
<keyword evidence="3" id="KW-1185">Reference proteome</keyword>
<protein>
    <recommendedName>
        <fullName evidence="4">Outer membrane protein beta-barrel domain-containing protein</fullName>
    </recommendedName>
</protein>
<feature type="region of interest" description="Disordered" evidence="1">
    <location>
        <begin position="290"/>
        <end position="317"/>
    </location>
</feature>
<feature type="compositionally biased region" description="Polar residues" evidence="1">
    <location>
        <begin position="265"/>
        <end position="274"/>
    </location>
</feature>
<gene>
    <name evidence="2" type="ORF">SAMN04515674_116115</name>
</gene>
<dbReference type="AlphaFoldDB" id="A0A1I5Y215"/>
<proteinExistence type="predicted"/>
<sequence length="576" mass="64260">MSETGKDITKDFLQGMFSDFEAEPKNETWGKIQQAIGAAPEFSFWRTAKSWITPVAALIFMGMTTFVTHQPDKLTAEVAGIEAVNKNGVSKESASQVQKKSTDNLLTKKQDNIAETKSFNEIKASGFQNKRTIHEAKNTASETQIADNRSTGLKYSPENKIYTEKSLKQVRRRGNKSLDSYISENRLSNQTIAVNGNKTHLNKTEKVSENITLTSPIKQSHLEFSETKEDLSSAEKTPMAFHQPDQIDGKQKPDQDTIARRNSKTIKSPANSSKDLANLSVKTLSAAKGKTVQQQVINDKKQSEKSRNNLKEENEAGLPEESLIQEVRRVYPLVLLESKAFAMKKSGLILPKVAANSYASVVKPSEKPWFVSISITPLQTYRIVNIRQSPNQKMMIQNVETDRLISSERNGWQADINMVKPISNNWNFRGGVSWLSMHNWAKYQTGTDQIIYKPANTLGNSLGVDILQNVGNTVYESQQLQMIGLKADVQKFFRISGRNRYFVSLGASALLALKDAEPKAFANFSLGLQHILSQKVFLTFEPTTSYSLTGLSDDEHLLSTNAYNVGLRVGVSFSVK</sequence>
<dbReference type="STRING" id="1079859.SAMN04515674_116115"/>
<name>A0A1I5Y215_9BACT</name>
<feature type="compositionally biased region" description="Basic and acidic residues" evidence="1">
    <location>
        <begin position="221"/>
        <end position="233"/>
    </location>
</feature>
<dbReference type="RefSeq" id="WP_092019236.1">
    <property type="nucleotide sequence ID" value="NZ_FOXH01000016.1"/>
</dbReference>
<feature type="region of interest" description="Disordered" evidence="1">
    <location>
        <begin position="135"/>
        <end position="158"/>
    </location>
</feature>
<evidence type="ECO:0000313" key="3">
    <source>
        <dbReference type="Proteomes" id="UP000199306"/>
    </source>
</evidence>
<dbReference type="OrthoDB" id="948830at2"/>
<dbReference type="Proteomes" id="UP000199306">
    <property type="component" value="Unassembled WGS sequence"/>
</dbReference>
<evidence type="ECO:0000313" key="2">
    <source>
        <dbReference type="EMBL" id="SFQ38228.1"/>
    </source>
</evidence>
<feature type="compositionally biased region" description="Basic and acidic residues" evidence="1">
    <location>
        <begin position="245"/>
        <end position="259"/>
    </location>
</feature>
<feature type="compositionally biased region" description="Polar residues" evidence="1">
    <location>
        <begin position="138"/>
        <end position="153"/>
    </location>
</feature>
<evidence type="ECO:0008006" key="4">
    <source>
        <dbReference type="Google" id="ProtNLM"/>
    </source>
</evidence>
<organism evidence="2 3">
    <name type="scientific">Pseudarcicella hirudinis</name>
    <dbReference type="NCBI Taxonomy" id="1079859"/>
    <lineage>
        <taxon>Bacteria</taxon>
        <taxon>Pseudomonadati</taxon>
        <taxon>Bacteroidota</taxon>
        <taxon>Cytophagia</taxon>
        <taxon>Cytophagales</taxon>
        <taxon>Flectobacillaceae</taxon>
        <taxon>Pseudarcicella</taxon>
    </lineage>
</organism>